<keyword evidence="2" id="KW-1185">Reference proteome</keyword>
<dbReference type="EMBL" id="WVIE01000031">
    <property type="protein sequence ID" value="NDJ19465.1"/>
    <property type="molecule type" value="Genomic_DNA"/>
</dbReference>
<organism evidence="1 2">
    <name type="scientific">Myxacorys almedinensis A</name>
    <dbReference type="NCBI Taxonomy" id="2690445"/>
    <lineage>
        <taxon>Bacteria</taxon>
        <taxon>Bacillati</taxon>
        <taxon>Cyanobacteriota</taxon>
        <taxon>Cyanophyceae</taxon>
        <taxon>Leptolyngbyales</taxon>
        <taxon>Leptolyngbyaceae</taxon>
        <taxon>Myxacorys</taxon>
        <taxon>Myxacorys almedinensis</taxon>
    </lineage>
</organism>
<sequence>MSQTPHSDRISPTALLVAWGASGISNSTFLRDIAAFISQHVRSEQIATCSCCIDCT</sequence>
<reference evidence="1" key="1">
    <citation type="submission" date="2019-12" db="EMBL/GenBank/DDBJ databases">
        <title>High-Quality draft genome sequences of three cyanobacteria isolated from the limestone walls of the Old Cathedral of Coimbra.</title>
        <authorList>
            <person name="Tiago I."/>
            <person name="Soares F."/>
            <person name="Portugal A."/>
        </authorList>
    </citation>
    <scope>NUCLEOTIDE SEQUENCE</scope>
    <source>
        <strain evidence="1">A</strain>
    </source>
</reference>
<protein>
    <submittedName>
        <fullName evidence="1">Uncharacterized protein</fullName>
    </submittedName>
</protein>
<dbReference type="AlphaFoldDB" id="A0A8J7Z507"/>
<evidence type="ECO:0000313" key="1">
    <source>
        <dbReference type="EMBL" id="NDJ19465.1"/>
    </source>
</evidence>
<dbReference type="Proteomes" id="UP000646053">
    <property type="component" value="Unassembled WGS sequence"/>
</dbReference>
<gene>
    <name evidence="1" type="ORF">GS601_19610</name>
</gene>
<comment type="caution">
    <text evidence="1">The sequence shown here is derived from an EMBL/GenBank/DDBJ whole genome shotgun (WGS) entry which is preliminary data.</text>
</comment>
<accession>A0A8J7Z507</accession>
<dbReference type="RefSeq" id="WP_162424993.1">
    <property type="nucleotide sequence ID" value="NZ_WVIE01000031.1"/>
</dbReference>
<name>A0A8J7Z507_9CYAN</name>
<proteinExistence type="predicted"/>
<evidence type="ECO:0000313" key="2">
    <source>
        <dbReference type="Proteomes" id="UP000646053"/>
    </source>
</evidence>